<name>A0A4D8QZW7_AZOBR</name>
<organism evidence="1 2">
    <name type="scientific">Azospirillum brasilense</name>
    <dbReference type="NCBI Taxonomy" id="192"/>
    <lineage>
        <taxon>Bacteria</taxon>
        <taxon>Pseudomonadati</taxon>
        <taxon>Pseudomonadota</taxon>
        <taxon>Alphaproteobacteria</taxon>
        <taxon>Rhodospirillales</taxon>
        <taxon>Azospirillaceae</taxon>
        <taxon>Azospirillum</taxon>
    </lineage>
</organism>
<proteinExistence type="predicted"/>
<gene>
    <name evidence="1" type="ORF">D3869_01205</name>
</gene>
<protein>
    <submittedName>
        <fullName evidence="1">Uncharacterized protein</fullName>
    </submittedName>
</protein>
<accession>A0A4D8QZW7</accession>
<dbReference type="EMBL" id="CP032345">
    <property type="protein sequence ID" value="QCO13963.1"/>
    <property type="molecule type" value="Genomic_DNA"/>
</dbReference>
<dbReference type="AlphaFoldDB" id="A0A4D8QZW7"/>
<evidence type="ECO:0000313" key="1">
    <source>
        <dbReference type="EMBL" id="QCO13963.1"/>
    </source>
</evidence>
<dbReference type="Proteomes" id="UP000298693">
    <property type="component" value="Chromosome"/>
</dbReference>
<evidence type="ECO:0000313" key="2">
    <source>
        <dbReference type="Proteomes" id="UP000298693"/>
    </source>
</evidence>
<dbReference type="RefSeq" id="WP_137138613.1">
    <property type="nucleotide sequence ID" value="NZ_CP032345.1"/>
</dbReference>
<reference evidence="1 2" key="1">
    <citation type="submission" date="2018-09" db="EMBL/GenBank/DDBJ databases">
        <title>Whole genome based analysis of evolution and adaptive divergence in Indian and Brazilian strains of Azospirillum brasilense.</title>
        <authorList>
            <person name="Singh C."/>
            <person name="Tripathi A.K."/>
        </authorList>
    </citation>
    <scope>NUCLEOTIDE SEQUENCE [LARGE SCALE GENOMIC DNA]</scope>
    <source>
        <strain evidence="1 2">MTCC4039</strain>
    </source>
</reference>
<sequence>MEEYVEATAPTISNPIQVLSILLADPLERLARTQCDGSASWRLLRDGRFVSPDSADKLRGPSAVEFYVSIR</sequence>